<dbReference type="Proteomes" id="UP000678228">
    <property type="component" value="Unassembled WGS sequence"/>
</dbReference>
<dbReference type="AlphaFoldDB" id="A0A940WUV6"/>
<keyword evidence="1" id="KW-0812">Transmembrane</keyword>
<protein>
    <submittedName>
        <fullName evidence="2">Uncharacterized protein</fullName>
    </submittedName>
</protein>
<feature type="transmembrane region" description="Helical" evidence="1">
    <location>
        <begin position="7"/>
        <end position="27"/>
    </location>
</feature>
<keyword evidence="3" id="KW-1185">Reference proteome</keyword>
<sequence>MKTNSFLIRLAIISITIFGGASLIRYLKTGELLFDQIIAMSLGVSLLIMSLIWRKNNKAIR</sequence>
<feature type="transmembrane region" description="Helical" evidence="1">
    <location>
        <begin position="33"/>
        <end position="53"/>
    </location>
</feature>
<name>A0A940WUV6_9BACI</name>
<proteinExistence type="predicted"/>
<gene>
    <name evidence="2" type="ORF">J7W16_06115</name>
</gene>
<keyword evidence="1" id="KW-0472">Membrane</keyword>
<evidence type="ECO:0000313" key="3">
    <source>
        <dbReference type="Proteomes" id="UP000678228"/>
    </source>
</evidence>
<keyword evidence="1" id="KW-1133">Transmembrane helix</keyword>
<comment type="caution">
    <text evidence="2">The sequence shown here is derived from an EMBL/GenBank/DDBJ whole genome shotgun (WGS) entry which is preliminary data.</text>
</comment>
<dbReference type="RefSeq" id="WP_210596386.1">
    <property type="nucleotide sequence ID" value="NZ_JAGKSQ010000002.1"/>
</dbReference>
<organism evidence="2 3">
    <name type="scientific">Halalkalibacter suaedae</name>
    <dbReference type="NCBI Taxonomy" id="2822140"/>
    <lineage>
        <taxon>Bacteria</taxon>
        <taxon>Bacillati</taxon>
        <taxon>Bacillota</taxon>
        <taxon>Bacilli</taxon>
        <taxon>Bacillales</taxon>
        <taxon>Bacillaceae</taxon>
        <taxon>Halalkalibacter</taxon>
    </lineage>
</organism>
<accession>A0A940WUV6</accession>
<dbReference type="EMBL" id="JAGKSQ010000002">
    <property type="protein sequence ID" value="MBP3950703.1"/>
    <property type="molecule type" value="Genomic_DNA"/>
</dbReference>
<evidence type="ECO:0000256" key="1">
    <source>
        <dbReference type="SAM" id="Phobius"/>
    </source>
</evidence>
<evidence type="ECO:0000313" key="2">
    <source>
        <dbReference type="EMBL" id="MBP3950703.1"/>
    </source>
</evidence>
<reference evidence="2" key="1">
    <citation type="submission" date="2021-03" db="EMBL/GenBank/DDBJ databases">
        <title>Bacillus suaedae sp. nov., isolated from Suaeda aralocaspica.</title>
        <authorList>
            <person name="Lei R.F.R."/>
        </authorList>
    </citation>
    <scope>NUCLEOTIDE SEQUENCE</scope>
    <source>
        <strain evidence="2">YZJH907-2</strain>
    </source>
</reference>